<evidence type="ECO:0000313" key="3">
    <source>
        <dbReference type="EMBL" id="NOJ82608.1"/>
    </source>
</evidence>
<dbReference type="PANTHER" id="PTHR12558:SF13">
    <property type="entry name" value="CELL DIVISION CYCLE PROTEIN 27 HOMOLOG"/>
    <property type="match status" value="1"/>
</dbReference>
<keyword evidence="1" id="KW-0802">TPR repeat</keyword>
<evidence type="ECO:0000313" key="4">
    <source>
        <dbReference type="Proteomes" id="UP000533080"/>
    </source>
</evidence>
<evidence type="ECO:0000256" key="2">
    <source>
        <dbReference type="SAM" id="MobiDB-lite"/>
    </source>
</evidence>
<feature type="repeat" description="TPR" evidence="1">
    <location>
        <begin position="1339"/>
        <end position="1372"/>
    </location>
</feature>
<dbReference type="Proteomes" id="UP000533080">
    <property type="component" value="Unassembled WGS sequence"/>
</dbReference>
<feature type="repeat" description="TPR" evidence="1">
    <location>
        <begin position="828"/>
        <end position="861"/>
    </location>
</feature>
<dbReference type="InterPro" id="IPR019734">
    <property type="entry name" value="TPR_rpt"/>
</dbReference>
<dbReference type="PANTHER" id="PTHR12558">
    <property type="entry name" value="CELL DIVISION CYCLE 16,23,27"/>
    <property type="match status" value="1"/>
</dbReference>
<name>A0A7Y4INN8_MYXXA</name>
<feature type="compositionally biased region" description="Low complexity" evidence="2">
    <location>
        <begin position="528"/>
        <end position="543"/>
    </location>
</feature>
<dbReference type="SMART" id="SM00028">
    <property type="entry name" value="TPR"/>
    <property type="match status" value="14"/>
</dbReference>
<feature type="repeat" description="TPR" evidence="1">
    <location>
        <begin position="934"/>
        <end position="967"/>
    </location>
</feature>
<dbReference type="EMBL" id="JABFNT010000136">
    <property type="protein sequence ID" value="NOJ82608.1"/>
    <property type="molecule type" value="Genomic_DNA"/>
</dbReference>
<proteinExistence type="predicted"/>
<feature type="region of interest" description="Disordered" evidence="2">
    <location>
        <begin position="335"/>
        <end position="357"/>
    </location>
</feature>
<accession>A0A7Y4INN8</accession>
<evidence type="ECO:0000256" key="1">
    <source>
        <dbReference type="PROSITE-ProRule" id="PRU00339"/>
    </source>
</evidence>
<feature type="region of interest" description="Disordered" evidence="2">
    <location>
        <begin position="477"/>
        <end position="601"/>
    </location>
</feature>
<organism evidence="3 4">
    <name type="scientific">Myxococcus xanthus</name>
    <dbReference type="NCBI Taxonomy" id="34"/>
    <lineage>
        <taxon>Bacteria</taxon>
        <taxon>Pseudomonadati</taxon>
        <taxon>Myxococcota</taxon>
        <taxon>Myxococcia</taxon>
        <taxon>Myxococcales</taxon>
        <taxon>Cystobacterineae</taxon>
        <taxon>Myxococcaceae</taxon>
        <taxon>Myxococcus</taxon>
    </lineage>
</organism>
<dbReference type="InterPro" id="IPR011990">
    <property type="entry name" value="TPR-like_helical_dom_sf"/>
</dbReference>
<reference evidence="3 4" key="1">
    <citation type="submission" date="2020-05" db="EMBL/GenBank/DDBJ databases">
        <authorList>
            <person name="Whitworth D."/>
        </authorList>
    </citation>
    <scope>NUCLEOTIDE SEQUENCE [LARGE SCALE GENOMIC DNA]</scope>
    <source>
        <strain evidence="3 4">AM005</strain>
    </source>
</reference>
<feature type="repeat" description="TPR" evidence="1">
    <location>
        <begin position="794"/>
        <end position="827"/>
    </location>
</feature>
<gene>
    <name evidence="3" type="ORF">HNV28_30565</name>
</gene>
<dbReference type="Pfam" id="PF13432">
    <property type="entry name" value="TPR_16"/>
    <property type="match status" value="4"/>
</dbReference>
<feature type="compositionally biased region" description="Low complexity" evidence="2">
    <location>
        <begin position="551"/>
        <end position="561"/>
    </location>
</feature>
<dbReference type="SUPFAM" id="SSF81901">
    <property type="entry name" value="HCP-like"/>
    <property type="match status" value="1"/>
</dbReference>
<dbReference type="SUPFAM" id="SSF48452">
    <property type="entry name" value="TPR-like"/>
    <property type="match status" value="3"/>
</dbReference>
<feature type="compositionally biased region" description="Low complexity" evidence="2">
    <location>
        <begin position="415"/>
        <end position="446"/>
    </location>
</feature>
<feature type="region of interest" description="Disordered" evidence="2">
    <location>
        <begin position="404"/>
        <end position="458"/>
    </location>
</feature>
<dbReference type="Pfam" id="PF14559">
    <property type="entry name" value="TPR_19"/>
    <property type="match status" value="2"/>
</dbReference>
<feature type="repeat" description="TPR" evidence="1">
    <location>
        <begin position="273"/>
        <end position="306"/>
    </location>
</feature>
<dbReference type="PROSITE" id="PS50005">
    <property type="entry name" value="TPR"/>
    <property type="match status" value="5"/>
</dbReference>
<feature type="region of interest" description="Disordered" evidence="2">
    <location>
        <begin position="144"/>
        <end position="181"/>
    </location>
</feature>
<protein>
    <submittedName>
        <fullName evidence="3">Tetratricopeptide repeat protein</fullName>
    </submittedName>
</protein>
<dbReference type="Gene3D" id="1.25.40.10">
    <property type="entry name" value="Tetratricopeptide repeat domain"/>
    <property type="match status" value="6"/>
</dbReference>
<comment type="caution">
    <text evidence="3">The sequence shown here is derived from an EMBL/GenBank/DDBJ whole genome shotgun (WGS) entry which is preliminary data.</text>
</comment>
<sequence length="1426" mass="149587">MGGFFSGGWGLLGAGARARQLALEGAVVLALQEPRPVPEDELRGDDGGALGGRGQAHPLDAALHRGPVPVVGQLHVLDFVVGDGQVLVVVERQARLLEVLAPLGDEDVGRAPEVLPPEGLVEALHGGLECFQIGFLGRGCARPEDEREEQGRQAIHGGEGTTRQQRRTRERCYGPAPRPSTGVASAMAKSMVERYEQLLRQDPTSSVFVELAKALLEKGDAARAIEVCGQGISHHPASVVGRVLWGKALIQQGRPAEAMDQFEQAISIEKDNPYAYNLIGEVLLQHRLYRSALPILRKALALQPNDGRVKQWLEQTEQAFAGGPAPVFANLMGLEKPSSDEDASSEEASKDEAPSPTVAPMAAARLRAAALGDAAKLKPASAGATPAGDALAAARADVASEASAKDAGQGRANADAEGSAQAGSDAGAAEQGGAVVPPGDAAPQDGADGGRDASASLGLLNRPVPVSSVLGAELPSLDLGLGDEDAPSRGADEAASEAQAPSEDSAPEQRADAEQDSSAVADPPTQQVAVAEAPAAASEPEASGDADEPRAGAAPAEDAGAFGAGGLLGDLPPPSSEAPRPAVASTPAAQRGSGGKRSLLEDIPDAAPAPVATAAKAHARKPDTEALTAEYEKELRAKLAREAAKTSFIARHGVKVAGAVVGVVVLAIVVFSFVNIRARQGGQTLSETLARAEDLIIQDTGASLDAALAQLEKARDMDESSSRAWALTAWAHALRYADHGQASEDRRQALESLERPGVKDAAPAQVLVTNVLVADERGRALARSALLGSQQDSTEVHALAGSLLLEAKDEKQALERFDRALRASGANVRALVALGDYYKASEDFPQAIEMYERARKKSPEHPSARIGQAEARLALYQDLEAALTDVARLAEDPKLPSSLKARQQLVHGELLSAQGKHAEARALLSKGTQGPMAFEFQLALGAASRAAGTLDAAQAAYEAALKLRPKSEEAREGLGRALLDRDREREVLTRLEADGGRKVALVRGAAYARLGDWKKARAELARTRVNDRYPPEAVSWLALADAAEGNGAQARELLEKALHAAKRPRNDMRLALGQLYWRERAYDKAQALFEEAQKDPRDHEAACSLGRLMLSRGLPDMALKPLTQAVERNGAHGEARDALGRTLLALGRTQDALKQFEAWQLENPGSAAAHKGFALALFHAGRRKEAEGAVQRSVKLAPDDAEAHKLRAVILFGAGDARGGFSALERANKLDPKDAGTFCEIALAFMRQGNSGNAEAAFAAARREGPDATCGRVGELYAQLPGGGRGAARTLEDLAARAPTAWDKAFARATMARALLGAGAMKEARTAADEAVRLAPFDGRAQLSLGMVALRQKQEDVARAALEKAVELEPADGLARLALADALVREPGALPRAVESYEAFLKLAGGSNEAARVKKALPSLKKKAAR</sequence>